<dbReference type="InterPro" id="IPR007372">
    <property type="entry name" value="Lipid/polyisoprenoid-bd_YceI"/>
</dbReference>
<dbReference type="PANTHER" id="PTHR34406">
    <property type="entry name" value="PROTEIN YCEI"/>
    <property type="match status" value="1"/>
</dbReference>
<reference evidence="3 4" key="1">
    <citation type="submission" date="2024-06" db="EMBL/GenBank/DDBJ databases">
        <title>Genomic Encyclopedia of Type Strains, Phase IV (KMG-IV): sequencing the most valuable type-strain genomes for metagenomic binning, comparative biology and taxonomic classification.</title>
        <authorList>
            <person name="Goeker M."/>
        </authorList>
    </citation>
    <scope>NUCLEOTIDE SEQUENCE [LARGE SCALE GENOMIC DNA]</scope>
    <source>
        <strain evidence="3 4">DSM 29388</strain>
    </source>
</reference>
<evidence type="ECO:0000313" key="3">
    <source>
        <dbReference type="EMBL" id="MET3733122.1"/>
    </source>
</evidence>
<keyword evidence="1" id="KW-0732">Signal</keyword>
<comment type="caution">
    <text evidence="3">The sequence shown here is derived from an EMBL/GenBank/DDBJ whole genome shotgun (WGS) entry which is preliminary data.</text>
</comment>
<dbReference type="EMBL" id="JBEPMO010000033">
    <property type="protein sequence ID" value="MET3733122.1"/>
    <property type="molecule type" value="Genomic_DNA"/>
</dbReference>
<evidence type="ECO:0000259" key="2">
    <source>
        <dbReference type="SMART" id="SM00867"/>
    </source>
</evidence>
<keyword evidence="4" id="KW-1185">Reference proteome</keyword>
<evidence type="ECO:0000256" key="1">
    <source>
        <dbReference type="SAM" id="SignalP"/>
    </source>
</evidence>
<name>A0ABV2LX41_9FLAO</name>
<dbReference type="InterPro" id="IPR036761">
    <property type="entry name" value="TTHA0802/YceI-like_sf"/>
</dbReference>
<dbReference type="PANTHER" id="PTHR34406:SF1">
    <property type="entry name" value="PROTEIN YCEI"/>
    <property type="match status" value="1"/>
</dbReference>
<feature type="chain" id="PRO_5045571271" evidence="1">
    <location>
        <begin position="22"/>
        <end position="187"/>
    </location>
</feature>
<organism evidence="3 4">
    <name type="scientific">Moheibacter stercoris</name>
    <dbReference type="NCBI Taxonomy" id="1628251"/>
    <lineage>
        <taxon>Bacteria</taxon>
        <taxon>Pseudomonadati</taxon>
        <taxon>Bacteroidota</taxon>
        <taxon>Flavobacteriia</taxon>
        <taxon>Flavobacteriales</taxon>
        <taxon>Weeksellaceae</taxon>
        <taxon>Moheibacter</taxon>
    </lineage>
</organism>
<gene>
    <name evidence="3" type="ORF">ABID46_002715</name>
</gene>
<dbReference type="SMART" id="SM00867">
    <property type="entry name" value="YceI"/>
    <property type="match status" value="1"/>
</dbReference>
<dbReference type="RefSeq" id="WP_354510976.1">
    <property type="nucleotide sequence ID" value="NZ_JBEPMO010000033.1"/>
</dbReference>
<dbReference type="Gene3D" id="2.40.128.110">
    <property type="entry name" value="Lipid/polyisoprenoid-binding, YceI-like"/>
    <property type="match status" value="1"/>
</dbReference>
<feature type="signal peptide" evidence="1">
    <location>
        <begin position="1"/>
        <end position="21"/>
    </location>
</feature>
<dbReference type="Pfam" id="PF04264">
    <property type="entry name" value="YceI"/>
    <property type="match status" value="1"/>
</dbReference>
<protein>
    <submittedName>
        <fullName evidence="3">Polyisoprenoid-binding protein YceI</fullName>
    </submittedName>
</protein>
<accession>A0ABV2LX41</accession>
<proteinExistence type="predicted"/>
<dbReference type="SUPFAM" id="SSF101874">
    <property type="entry name" value="YceI-like"/>
    <property type="match status" value="1"/>
</dbReference>
<evidence type="ECO:0000313" key="4">
    <source>
        <dbReference type="Proteomes" id="UP001549146"/>
    </source>
</evidence>
<sequence length="187" mass="20829">MKTISTLLFAILVFAFSGIHAQTKSINVEKSNIHWLGKKLIGQHEGDLKFHEGDLIFEKGKLVSGKFTVNMSTISTTDLEGELKKMLDDHLKSDDFFGVEAHPTAKLVLNKVKDNGKGNVSVVGEMTIKGVTNEIKFDMHLKDNSASAEIKIDRTQYGIKYGSKSFFPDLGDRVIEDIIELNVQLVF</sequence>
<dbReference type="Proteomes" id="UP001549146">
    <property type="component" value="Unassembled WGS sequence"/>
</dbReference>
<feature type="domain" description="Lipid/polyisoprenoid-binding YceI-like" evidence="2">
    <location>
        <begin position="23"/>
        <end position="186"/>
    </location>
</feature>